<gene>
    <name evidence="2" type="ORF">DFH94DRAFT_615903</name>
</gene>
<protein>
    <submittedName>
        <fullName evidence="2">Uncharacterized protein</fullName>
    </submittedName>
</protein>
<dbReference type="EMBL" id="WHVB01000011">
    <property type="protein sequence ID" value="KAF8478425.1"/>
    <property type="molecule type" value="Genomic_DNA"/>
</dbReference>
<evidence type="ECO:0000313" key="2">
    <source>
        <dbReference type="EMBL" id="KAF8478425.1"/>
    </source>
</evidence>
<proteinExistence type="predicted"/>
<organism evidence="2 3">
    <name type="scientific">Russula ochroleuca</name>
    <dbReference type="NCBI Taxonomy" id="152965"/>
    <lineage>
        <taxon>Eukaryota</taxon>
        <taxon>Fungi</taxon>
        <taxon>Dikarya</taxon>
        <taxon>Basidiomycota</taxon>
        <taxon>Agaricomycotina</taxon>
        <taxon>Agaricomycetes</taxon>
        <taxon>Russulales</taxon>
        <taxon>Russulaceae</taxon>
        <taxon>Russula</taxon>
    </lineage>
</organism>
<accession>A0A9P5T6S1</accession>
<feature type="region of interest" description="Disordered" evidence="1">
    <location>
        <begin position="64"/>
        <end position="87"/>
    </location>
</feature>
<dbReference type="Proteomes" id="UP000759537">
    <property type="component" value="Unassembled WGS sequence"/>
</dbReference>
<name>A0A9P5T6S1_9AGAM</name>
<keyword evidence="3" id="KW-1185">Reference proteome</keyword>
<evidence type="ECO:0000256" key="1">
    <source>
        <dbReference type="SAM" id="MobiDB-lite"/>
    </source>
</evidence>
<reference evidence="2" key="2">
    <citation type="journal article" date="2020" name="Nat. Commun.">
        <title>Large-scale genome sequencing of mycorrhizal fungi provides insights into the early evolution of symbiotic traits.</title>
        <authorList>
            <person name="Miyauchi S."/>
            <person name="Kiss E."/>
            <person name="Kuo A."/>
            <person name="Drula E."/>
            <person name="Kohler A."/>
            <person name="Sanchez-Garcia M."/>
            <person name="Morin E."/>
            <person name="Andreopoulos B."/>
            <person name="Barry K.W."/>
            <person name="Bonito G."/>
            <person name="Buee M."/>
            <person name="Carver A."/>
            <person name="Chen C."/>
            <person name="Cichocki N."/>
            <person name="Clum A."/>
            <person name="Culley D."/>
            <person name="Crous P.W."/>
            <person name="Fauchery L."/>
            <person name="Girlanda M."/>
            <person name="Hayes R.D."/>
            <person name="Keri Z."/>
            <person name="LaButti K."/>
            <person name="Lipzen A."/>
            <person name="Lombard V."/>
            <person name="Magnuson J."/>
            <person name="Maillard F."/>
            <person name="Murat C."/>
            <person name="Nolan M."/>
            <person name="Ohm R.A."/>
            <person name="Pangilinan J."/>
            <person name="Pereira M.F."/>
            <person name="Perotto S."/>
            <person name="Peter M."/>
            <person name="Pfister S."/>
            <person name="Riley R."/>
            <person name="Sitrit Y."/>
            <person name="Stielow J.B."/>
            <person name="Szollosi G."/>
            <person name="Zifcakova L."/>
            <person name="Stursova M."/>
            <person name="Spatafora J.W."/>
            <person name="Tedersoo L."/>
            <person name="Vaario L.M."/>
            <person name="Yamada A."/>
            <person name="Yan M."/>
            <person name="Wang P."/>
            <person name="Xu J."/>
            <person name="Bruns T."/>
            <person name="Baldrian P."/>
            <person name="Vilgalys R."/>
            <person name="Dunand C."/>
            <person name="Henrissat B."/>
            <person name="Grigoriev I.V."/>
            <person name="Hibbett D."/>
            <person name="Nagy L.G."/>
            <person name="Martin F.M."/>
        </authorList>
    </citation>
    <scope>NUCLEOTIDE SEQUENCE</scope>
    <source>
        <strain evidence="2">Prilba</strain>
    </source>
</reference>
<sequence>QKSEESLVVTGSELEKQTEAMADLMHRVDEPQEYSAGAMRYRISRIKSTSKHTVEIVLIGRRQEAADPSPSCEGTFSPEKQDADPVDKNASLEEEYFNVAAFKPLIESHKSQIAELRGKAASRNKVYETDFF</sequence>
<dbReference type="OrthoDB" id="49395at2759"/>
<feature type="non-terminal residue" evidence="2">
    <location>
        <position position="132"/>
    </location>
</feature>
<evidence type="ECO:0000313" key="3">
    <source>
        <dbReference type="Proteomes" id="UP000759537"/>
    </source>
</evidence>
<reference evidence="2" key="1">
    <citation type="submission" date="2019-10" db="EMBL/GenBank/DDBJ databases">
        <authorList>
            <consortium name="DOE Joint Genome Institute"/>
            <person name="Kuo A."/>
            <person name="Miyauchi S."/>
            <person name="Kiss E."/>
            <person name="Drula E."/>
            <person name="Kohler A."/>
            <person name="Sanchez-Garcia M."/>
            <person name="Andreopoulos B."/>
            <person name="Barry K.W."/>
            <person name="Bonito G."/>
            <person name="Buee M."/>
            <person name="Carver A."/>
            <person name="Chen C."/>
            <person name="Cichocki N."/>
            <person name="Clum A."/>
            <person name="Culley D."/>
            <person name="Crous P.W."/>
            <person name="Fauchery L."/>
            <person name="Girlanda M."/>
            <person name="Hayes R."/>
            <person name="Keri Z."/>
            <person name="LaButti K."/>
            <person name="Lipzen A."/>
            <person name="Lombard V."/>
            <person name="Magnuson J."/>
            <person name="Maillard F."/>
            <person name="Morin E."/>
            <person name="Murat C."/>
            <person name="Nolan M."/>
            <person name="Ohm R."/>
            <person name="Pangilinan J."/>
            <person name="Pereira M."/>
            <person name="Perotto S."/>
            <person name="Peter M."/>
            <person name="Riley R."/>
            <person name="Sitrit Y."/>
            <person name="Stielow B."/>
            <person name="Szollosi G."/>
            <person name="Zifcakova L."/>
            <person name="Stursova M."/>
            <person name="Spatafora J.W."/>
            <person name="Tedersoo L."/>
            <person name="Vaario L.-M."/>
            <person name="Yamada A."/>
            <person name="Yan M."/>
            <person name="Wang P."/>
            <person name="Xu J."/>
            <person name="Bruns T."/>
            <person name="Baldrian P."/>
            <person name="Vilgalys R."/>
            <person name="Henrissat B."/>
            <person name="Grigoriev I.V."/>
            <person name="Hibbett D."/>
            <person name="Nagy L.G."/>
            <person name="Martin F.M."/>
        </authorList>
    </citation>
    <scope>NUCLEOTIDE SEQUENCE</scope>
    <source>
        <strain evidence="2">Prilba</strain>
    </source>
</reference>
<feature type="non-terminal residue" evidence="2">
    <location>
        <position position="1"/>
    </location>
</feature>
<dbReference type="AlphaFoldDB" id="A0A9P5T6S1"/>
<comment type="caution">
    <text evidence="2">The sequence shown here is derived from an EMBL/GenBank/DDBJ whole genome shotgun (WGS) entry which is preliminary data.</text>
</comment>